<keyword evidence="4" id="KW-1185">Reference proteome</keyword>
<feature type="compositionally biased region" description="Basic and acidic residues" evidence="1">
    <location>
        <begin position="45"/>
        <end position="63"/>
    </location>
</feature>
<comment type="caution">
    <text evidence="3">The sequence shown here is derived from an EMBL/GenBank/DDBJ whole genome shotgun (WGS) entry which is preliminary data.</text>
</comment>
<evidence type="ECO:0000313" key="3">
    <source>
        <dbReference type="EMBL" id="CDO92308.1"/>
    </source>
</evidence>
<dbReference type="InterPro" id="IPR038496">
    <property type="entry name" value="Rad61_Wapl_sf"/>
</dbReference>
<sequence length="591" mass="66508">MRFRVYGNFGKFHAIARRHLDNAEVLSSDEDIFTSSDDEGINSSKELDRTHDTSPAAPEKENDSSLEYAATAKQISETVKTDPFDILDELPSNKGSGSTRKKRKVTRLPKRIADDCDETHEGSRPEEGRDIASSSEVHEFQTTIDSLSSMISSLKDSEDVISSYSQVKSVQTTTAAATTQVRYGRTRTLLKKESHDEKEEDKGTDNDDDDDDDDDDEGQATNQLSCDSSFNDPNPVIHVNQLKTLGEGLKYEDDLEFLQYITTDEKLFTVKLLSCSLQLSSSAGLTNYIKKYKTEEVWQWVLQNIYPHNEVVSYLQLCIAHTIPMPPGAPQWKQLSPIMMRCSSLKDVPELKEGSKITKLNYTDFVQLAEQNPQELSFTLWKSFSYPDRNEFVNLIGLLHDPTPQLFDLIEQYLETFITEAVMTAMLPNILSNVATYIDDVNVIKIMVKLTNRAFFLNLLSLAEKTEVVDCCLSYVIKVSKCQTQKHEFDDIIILQLGLVLNIVANNNVESQESVIDEIRTLIETSHLKGFLDGLLALVFVLLTKTAKCNLSSSLKASITDLLNCLSTDMKETNETIYNNAQTALKMLKSV</sequence>
<feature type="compositionally biased region" description="Basic residues" evidence="1">
    <location>
        <begin position="99"/>
        <end position="110"/>
    </location>
</feature>
<feature type="compositionally biased region" description="Basic and acidic residues" evidence="1">
    <location>
        <begin position="111"/>
        <end position="130"/>
    </location>
</feature>
<reference evidence="3 4" key="1">
    <citation type="submission" date="2014-03" db="EMBL/GenBank/DDBJ databases">
        <title>The genome of Kluyveromyces dobzhanskii.</title>
        <authorList>
            <person name="Nystedt B."/>
            <person name="Astrom S."/>
        </authorList>
    </citation>
    <scope>NUCLEOTIDE SEQUENCE [LARGE SCALE GENOMIC DNA]</scope>
    <source>
        <strain evidence="3 4">CBS 2104</strain>
    </source>
</reference>
<dbReference type="InterPro" id="IPR031550">
    <property type="entry name" value="Rad61_Wapl"/>
</dbReference>
<organism evidence="3 4">
    <name type="scientific">Kluyveromyces dobzhanskii CBS 2104</name>
    <dbReference type="NCBI Taxonomy" id="1427455"/>
    <lineage>
        <taxon>Eukaryota</taxon>
        <taxon>Fungi</taxon>
        <taxon>Dikarya</taxon>
        <taxon>Ascomycota</taxon>
        <taxon>Saccharomycotina</taxon>
        <taxon>Saccharomycetes</taxon>
        <taxon>Saccharomycetales</taxon>
        <taxon>Saccharomycetaceae</taxon>
        <taxon>Kluyveromyces</taxon>
    </lineage>
</organism>
<feature type="compositionally biased region" description="Polar residues" evidence="1">
    <location>
        <begin position="219"/>
        <end position="232"/>
    </location>
</feature>
<dbReference type="Proteomes" id="UP000031516">
    <property type="component" value="Unassembled WGS sequence"/>
</dbReference>
<feature type="compositionally biased region" description="Basic and acidic residues" evidence="1">
    <location>
        <begin position="190"/>
        <end position="205"/>
    </location>
</feature>
<dbReference type="Pfam" id="PF16997">
    <property type="entry name" value="Wap1"/>
    <property type="match status" value="1"/>
</dbReference>
<feature type="domain" description="Rad61 Wapl" evidence="2">
    <location>
        <begin position="237"/>
        <end position="588"/>
    </location>
</feature>
<evidence type="ECO:0000313" key="4">
    <source>
        <dbReference type="Proteomes" id="UP000031516"/>
    </source>
</evidence>
<proteinExistence type="predicted"/>
<feature type="region of interest" description="Disordered" evidence="1">
    <location>
        <begin position="187"/>
        <end position="232"/>
    </location>
</feature>
<accession>A0A0A8L0D9</accession>
<evidence type="ECO:0000256" key="1">
    <source>
        <dbReference type="SAM" id="MobiDB-lite"/>
    </source>
</evidence>
<name>A0A0A8L0D9_9SACH</name>
<dbReference type="EMBL" id="CCBQ010000012">
    <property type="protein sequence ID" value="CDO92308.1"/>
    <property type="molecule type" value="Genomic_DNA"/>
</dbReference>
<dbReference type="AlphaFoldDB" id="A0A0A8L0D9"/>
<dbReference type="OrthoDB" id="4069585at2759"/>
<feature type="compositionally biased region" description="Acidic residues" evidence="1">
    <location>
        <begin position="206"/>
        <end position="218"/>
    </location>
</feature>
<protein>
    <submittedName>
        <fullName evidence="3">WGS project CCBQ000000000 data, contig 00016</fullName>
    </submittedName>
</protein>
<feature type="region of interest" description="Disordered" evidence="1">
    <location>
        <begin position="28"/>
        <end position="138"/>
    </location>
</feature>
<evidence type="ECO:0000259" key="2">
    <source>
        <dbReference type="Pfam" id="PF16997"/>
    </source>
</evidence>
<gene>
    <name evidence="3" type="ORF">KLDO_g628</name>
</gene>
<feature type="compositionally biased region" description="Acidic residues" evidence="1">
    <location>
        <begin position="28"/>
        <end position="40"/>
    </location>
</feature>
<dbReference type="Gene3D" id="1.25.10.60">
    <property type="entry name" value="Rad61, Wapl domain"/>
    <property type="match status" value="1"/>
</dbReference>